<dbReference type="AlphaFoldDB" id="A0AAF0ZRS3"/>
<reference evidence="1" key="1">
    <citation type="submission" date="2023-08" db="EMBL/GenBank/DDBJ databases">
        <title>A de novo genome assembly of Solanum verrucosum Schlechtendal, a Mexican diploid species geographically isolated from the other diploid A-genome species in potato relatives.</title>
        <authorList>
            <person name="Hosaka K."/>
        </authorList>
    </citation>
    <scope>NUCLEOTIDE SEQUENCE</scope>
    <source>
        <tissue evidence="1">Young leaves</tissue>
    </source>
</reference>
<keyword evidence="2" id="KW-1185">Reference proteome</keyword>
<protein>
    <submittedName>
        <fullName evidence="1">Uncharacterized protein</fullName>
    </submittedName>
</protein>
<dbReference type="EMBL" id="CP133621">
    <property type="protein sequence ID" value="WMV49712.1"/>
    <property type="molecule type" value="Genomic_DNA"/>
</dbReference>
<name>A0AAF0ZRS3_SOLVR</name>
<evidence type="ECO:0000313" key="2">
    <source>
        <dbReference type="Proteomes" id="UP001234989"/>
    </source>
</evidence>
<proteinExistence type="predicted"/>
<dbReference type="Proteomes" id="UP001234989">
    <property type="component" value="Chromosome 10"/>
</dbReference>
<gene>
    <name evidence="1" type="ORF">MTR67_043097</name>
</gene>
<sequence length="18" mass="2157">MTRQVDSAILRRSFSRSF</sequence>
<accession>A0AAF0ZRS3</accession>
<organism evidence="1 2">
    <name type="scientific">Solanum verrucosum</name>
    <dbReference type="NCBI Taxonomy" id="315347"/>
    <lineage>
        <taxon>Eukaryota</taxon>
        <taxon>Viridiplantae</taxon>
        <taxon>Streptophyta</taxon>
        <taxon>Embryophyta</taxon>
        <taxon>Tracheophyta</taxon>
        <taxon>Spermatophyta</taxon>
        <taxon>Magnoliopsida</taxon>
        <taxon>eudicotyledons</taxon>
        <taxon>Gunneridae</taxon>
        <taxon>Pentapetalae</taxon>
        <taxon>asterids</taxon>
        <taxon>lamiids</taxon>
        <taxon>Solanales</taxon>
        <taxon>Solanaceae</taxon>
        <taxon>Solanoideae</taxon>
        <taxon>Solaneae</taxon>
        <taxon>Solanum</taxon>
    </lineage>
</organism>
<evidence type="ECO:0000313" key="1">
    <source>
        <dbReference type="EMBL" id="WMV49712.1"/>
    </source>
</evidence>